<reference evidence="1 2" key="1">
    <citation type="journal article" date="2015" name="Stand. Genomic Sci.">
        <title>Genomic Encyclopedia of Bacterial and Archaeal Type Strains, Phase III: the genomes of soil and plant-associated and newly described type strains.</title>
        <authorList>
            <person name="Whitman W.B."/>
            <person name="Woyke T."/>
            <person name="Klenk H.P."/>
            <person name="Zhou Y."/>
            <person name="Lilburn T.G."/>
            <person name="Beck B.J."/>
            <person name="De Vos P."/>
            <person name="Vandamme P."/>
            <person name="Eisen J.A."/>
            <person name="Garrity G."/>
            <person name="Hugenholtz P."/>
            <person name="Kyrpides N.C."/>
        </authorList>
    </citation>
    <scope>NUCLEOTIDE SEQUENCE [LARGE SCALE GENOMIC DNA]</scope>
    <source>
        <strain evidence="1 2">CV53</strain>
    </source>
</reference>
<evidence type="ECO:0000313" key="2">
    <source>
        <dbReference type="Proteomes" id="UP000295689"/>
    </source>
</evidence>
<comment type="caution">
    <text evidence="1">The sequence shown here is derived from an EMBL/GenBank/DDBJ whole genome shotgun (WGS) entry which is preliminary data.</text>
</comment>
<organism evidence="1 2">
    <name type="scientific">Mesobacillus foraminis</name>
    <dbReference type="NCBI Taxonomy" id="279826"/>
    <lineage>
        <taxon>Bacteria</taxon>
        <taxon>Bacillati</taxon>
        <taxon>Bacillota</taxon>
        <taxon>Bacilli</taxon>
        <taxon>Bacillales</taxon>
        <taxon>Bacillaceae</taxon>
        <taxon>Mesobacillus</taxon>
    </lineage>
</organism>
<dbReference type="EMBL" id="SLVV01000004">
    <property type="protein sequence ID" value="TCN26135.1"/>
    <property type="molecule type" value="Genomic_DNA"/>
</dbReference>
<gene>
    <name evidence="1" type="ORF">EV146_104243</name>
</gene>
<sequence>MELLIEQCTHNQSEEPCEECTPKTDGDEVFDIPEYDYHKRLWF</sequence>
<accession>A0A4R2BHU8</accession>
<dbReference type="RefSeq" id="WP_258235980.1">
    <property type="nucleotide sequence ID" value="NZ_JABUHM010000009.1"/>
</dbReference>
<name>A0A4R2BHU8_9BACI</name>
<proteinExistence type="predicted"/>
<evidence type="ECO:0000313" key="1">
    <source>
        <dbReference type="EMBL" id="TCN26135.1"/>
    </source>
</evidence>
<dbReference type="AlphaFoldDB" id="A0A4R2BHU8"/>
<protein>
    <submittedName>
        <fullName evidence="1">Uncharacterized protein</fullName>
    </submittedName>
</protein>
<keyword evidence="2" id="KW-1185">Reference proteome</keyword>
<dbReference type="Proteomes" id="UP000295689">
    <property type="component" value="Unassembled WGS sequence"/>
</dbReference>